<gene>
    <name evidence="1" type="ORF">PAHAL_2G050300</name>
</gene>
<dbReference type="AlphaFoldDB" id="A0A2T8KMX1"/>
<organism evidence="1">
    <name type="scientific">Panicum hallii</name>
    <dbReference type="NCBI Taxonomy" id="206008"/>
    <lineage>
        <taxon>Eukaryota</taxon>
        <taxon>Viridiplantae</taxon>
        <taxon>Streptophyta</taxon>
        <taxon>Embryophyta</taxon>
        <taxon>Tracheophyta</taxon>
        <taxon>Spermatophyta</taxon>
        <taxon>Magnoliopsida</taxon>
        <taxon>Liliopsida</taxon>
        <taxon>Poales</taxon>
        <taxon>Poaceae</taxon>
        <taxon>PACMAD clade</taxon>
        <taxon>Panicoideae</taxon>
        <taxon>Panicodae</taxon>
        <taxon>Paniceae</taxon>
        <taxon>Panicinae</taxon>
        <taxon>Panicum</taxon>
        <taxon>Panicum sect. Panicum</taxon>
    </lineage>
</organism>
<accession>A0A2T8KMX1</accession>
<protein>
    <submittedName>
        <fullName evidence="1">Uncharacterized protein</fullName>
    </submittedName>
</protein>
<name>A0A2T8KMX1_9POAL</name>
<dbReference type="Gramene" id="PVH63537">
    <property type="protein sequence ID" value="PVH63537"/>
    <property type="gene ID" value="PAHAL_2G050300"/>
</dbReference>
<sequence>MLCGYLVLNGVQGDPARLWIARSCAVVHRYRLSSSVSSWQCCNRNIELKRMVTAMDTREIIVFTWQLPYALYGLGHRHEK</sequence>
<dbReference type="EMBL" id="CM008047">
    <property type="protein sequence ID" value="PVH63537.1"/>
    <property type="molecule type" value="Genomic_DNA"/>
</dbReference>
<reference evidence="1" key="1">
    <citation type="submission" date="2018-04" db="EMBL/GenBank/DDBJ databases">
        <title>WGS assembly of Panicum hallii.</title>
        <authorList>
            <person name="Lovell J."/>
            <person name="Jenkins J."/>
            <person name="Lowry D."/>
            <person name="Mamidi S."/>
            <person name="Sreedasyam A."/>
            <person name="Weng X."/>
            <person name="Barry K."/>
            <person name="Bonette J."/>
            <person name="Campitelli B."/>
            <person name="Daum C."/>
            <person name="Gordon S."/>
            <person name="Gould B."/>
            <person name="Lipzen A."/>
            <person name="Macqueen A."/>
            <person name="Palacio-Mejia J."/>
            <person name="Plott C."/>
            <person name="Shakirov E."/>
            <person name="Shu S."/>
            <person name="Yoshinaga Y."/>
            <person name="Zane M."/>
            <person name="Rokhsar D."/>
            <person name="Grimwood J."/>
            <person name="Schmutz J."/>
            <person name="Juenger T."/>
        </authorList>
    </citation>
    <scope>NUCLEOTIDE SEQUENCE [LARGE SCALE GENOMIC DNA]</scope>
    <source>
        <strain evidence="1">FIL2</strain>
    </source>
</reference>
<proteinExistence type="predicted"/>
<dbReference type="Proteomes" id="UP000243499">
    <property type="component" value="Chromosome 2"/>
</dbReference>
<evidence type="ECO:0000313" key="1">
    <source>
        <dbReference type="EMBL" id="PVH63537.1"/>
    </source>
</evidence>